<sequence length="258" mass="29296">MIVELEKNRDTLNASILKKAIYVYKLKDFRTRKYTFVLRSRNLSTRFYEEEMSKNTRNKAEERINLILETIQSKYGALIYKCSAVELEIVIEAKLQLAAIAQQRLQTAFSAALVFSAIKLLQDAEVFTDTSNSQKDTERTDKGYDGRISTDDSNLLHNVTAREHLNIHIWLKCRLALVIAITAQARGIEVMKENELTECSSLINELQMEAEAFNDVETLAESTMQAVILGLQERLPVADIKLHLQIYVVGGSNHAVNI</sequence>
<dbReference type="OrthoDB" id="2104158at2759"/>
<dbReference type="EMBL" id="AZIM01001783">
    <property type="protein sequence ID" value="ETE65781.1"/>
    <property type="molecule type" value="Genomic_DNA"/>
</dbReference>
<evidence type="ECO:0000313" key="2">
    <source>
        <dbReference type="Proteomes" id="UP000018936"/>
    </source>
</evidence>
<comment type="caution">
    <text evidence="1">The sequence shown here is derived from an EMBL/GenBank/DDBJ whole genome shotgun (WGS) entry which is preliminary data.</text>
</comment>
<name>V8NUX8_OPHHA</name>
<dbReference type="AlphaFoldDB" id="V8NUX8"/>
<reference evidence="1 2" key="1">
    <citation type="journal article" date="2013" name="Proc. Natl. Acad. Sci. U.S.A.">
        <title>The king cobra genome reveals dynamic gene evolution and adaptation in the snake venom system.</title>
        <authorList>
            <person name="Vonk F.J."/>
            <person name="Casewell N.R."/>
            <person name="Henkel C.V."/>
            <person name="Heimberg A.M."/>
            <person name="Jansen H.J."/>
            <person name="McCleary R.J."/>
            <person name="Kerkkamp H.M."/>
            <person name="Vos R.A."/>
            <person name="Guerreiro I."/>
            <person name="Calvete J.J."/>
            <person name="Wuster W."/>
            <person name="Woods A.E."/>
            <person name="Logan J.M."/>
            <person name="Harrison R.A."/>
            <person name="Castoe T.A."/>
            <person name="de Koning A.P."/>
            <person name="Pollock D.D."/>
            <person name="Yandell M."/>
            <person name="Calderon D."/>
            <person name="Renjifo C."/>
            <person name="Currier R.B."/>
            <person name="Salgado D."/>
            <person name="Pla D."/>
            <person name="Sanz L."/>
            <person name="Hyder A.S."/>
            <person name="Ribeiro J.M."/>
            <person name="Arntzen J.W."/>
            <person name="van den Thillart G.E."/>
            <person name="Boetzer M."/>
            <person name="Pirovano W."/>
            <person name="Dirks R.P."/>
            <person name="Spaink H.P."/>
            <person name="Duboule D."/>
            <person name="McGlinn E."/>
            <person name="Kini R.M."/>
            <person name="Richardson M.K."/>
        </authorList>
    </citation>
    <scope>NUCLEOTIDE SEQUENCE</scope>
    <source>
        <tissue evidence="1">Blood</tissue>
    </source>
</reference>
<keyword evidence="2" id="KW-1185">Reference proteome</keyword>
<feature type="non-terminal residue" evidence="1">
    <location>
        <position position="258"/>
    </location>
</feature>
<evidence type="ECO:0000313" key="1">
    <source>
        <dbReference type="EMBL" id="ETE65781.1"/>
    </source>
</evidence>
<proteinExistence type="predicted"/>
<gene>
    <name evidence="1" type="ORF">L345_08447</name>
</gene>
<dbReference type="PANTHER" id="PTHR33487">
    <property type="entry name" value="CILIA- AND FLAGELLA-ASSOCIATED PROTEIN 54"/>
    <property type="match status" value="1"/>
</dbReference>
<dbReference type="PANTHER" id="PTHR33487:SF1">
    <property type="entry name" value="CILIA- AND FLAGELLA-ASSOCIATED PROTEIN 54"/>
    <property type="match status" value="1"/>
</dbReference>
<organism evidence="1 2">
    <name type="scientific">Ophiophagus hannah</name>
    <name type="common">King cobra</name>
    <name type="synonym">Naja hannah</name>
    <dbReference type="NCBI Taxonomy" id="8665"/>
    <lineage>
        <taxon>Eukaryota</taxon>
        <taxon>Metazoa</taxon>
        <taxon>Chordata</taxon>
        <taxon>Craniata</taxon>
        <taxon>Vertebrata</taxon>
        <taxon>Euteleostomi</taxon>
        <taxon>Lepidosauria</taxon>
        <taxon>Squamata</taxon>
        <taxon>Bifurcata</taxon>
        <taxon>Unidentata</taxon>
        <taxon>Episquamata</taxon>
        <taxon>Toxicofera</taxon>
        <taxon>Serpentes</taxon>
        <taxon>Colubroidea</taxon>
        <taxon>Elapidae</taxon>
        <taxon>Elapinae</taxon>
        <taxon>Ophiophagus</taxon>
    </lineage>
</organism>
<dbReference type="GO" id="GO:0060271">
    <property type="term" value="P:cilium assembly"/>
    <property type="evidence" value="ECO:0007669"/>
    <property type="project" value="TreeGrafter"/>
</dbReference>
<dbReference type="Proteomes" id="UP000018936">
    <property type="component" value="Unassembled WGS sequence"/>
</dbReference>
<protein>
    <submittedName>
        <fullName evidence="1">Uncharacterized protein</fullName>
    </submittedName>
</protein>
<accession>V8NUX8</accession>